<evidence type="ECO:0000256" key="13">
    <source>
        <dbReference type="SAM" id="Phobius"/>
    </source>
</evidence>
<dbReference type="GO" id="GO:0033108">
    <property type="term" value="P:mitochondrial respiratory chain complex assembly"/>
    <property type="evidence" value="ECO:0007669"/>
    <property type="project" value="TreeGrafter"/>
</dbReference>
<dbReference type="GO" id="GO:0006915">
    <property type="term" value="P:apoptotic process"/>
    <property type="evidence" value="ECO:0007669"/>
    <property type="project" value="UniProtKB-KW"/>
</dbReference>
<keyword evidence="7" id="KW-0809">Transit peptide</keyword>
<dbReference type="PANTHER" id="PTHR43557:SF4">
    <property type="entry name" value="APOPTOSIS-INDUCING FACTOR 1, MITOCHONDRIAL"/>
    <property type="match status" value="1"/>
</dbReference>
<feature type="domain" description="Mitochondrial apoptosis-inducing factor C-terminal" evidence="15">
    <location>
        <begin position="471"/>
        <end position="522"/>
    </location>
</feature>
<keyword evidence="10" id="KW-0496">Mitochondrion</keyword>
<keyword evidence="13" id="KW-0472">Membrane</keyword>
<dbReference type="GO" id="GO:0046983">
    <property type="term" value="F:protein dimerization activity"/>
    <property type="evidence" value="ECO:0007669"/>
    <property type="project" value="InterPro"/>
</dbReference>
<dbReference type="PRINTS" id="PR00368">
    <property type="entry name" value="FADPNR"/>
</dbReference>
<evidence type="ECO:0000256" key="7">
    <source>
        <dbReference type="ARBA" id="ARBA00022946"/>
    </source>
</evidence>
<organism evidence="16">
    <name type="scientific">Suberites domuncula</name>
    <name type="common">Sponge</name>
    <dbReference type="NCBI Taxonomy" id="55567"/>
    <lineage>
        <taxon>Eukaryota</taxon>
        <taxon>Metazoa</taxon>
        <taxon>Porifera</taxon>
        <taxon>Demospongiae</taxon>
        <taxon>Heteroscleromorpha</taxon>
        <taxon>Suberitida</taxon>
        <taxon>Suberitidae</taxon>
        <taxon>Suberites</taxon>
    </lineage>
</organism>
<evidence type="ECO:0000259" key="14">
    <source>
        <dbReference type="Pfam" id="PF07992"/>
    </source>
</evidence>
<accession>A7M869</accession>
<keyword evidence="13" id="KW-1133">Transmembrane helix</keyword>
<evidence type="ECO:0000256" key="11">
    <source>
        <dbReference type="ARBA" id="ARBA00047786"/>
    </source>
</evidence>
<evidence type="ECO:0000313" key="16">
    <source>
        <dbReference type="EMBL" id="CAL36989.1"/>
    </source>
</evidence>
<dbReference type="EMBL" id="AM397082">
    <property type="protein sequence ID" value="CAL36989.1"/>
    <property type="molecule type" value="mRNA"/>
</dbReference>
<dbReference type="GO" id="GO:0071949">
    <property type="term" value="F:FAD binding"/>
    <property type="evidence" value="ECO:0007669"/>
    <property type="project" value="TreeGrafter"/>
</dbReference>
<dbReference type="InterPro" id="IPR050446">
    <property type="entry name" value="FAD-oxidoreductase/Apoptosis"/>
</dbReference>
<dbReference type="GO" id="GO:0005739">
    <property type="term" value="C:mitochondrion"/>
    <property type="evidence" value="ECO:0007669"/>
    <property type="project" value="UniProtKB-SubCell"/>
</dbReference>
<evidence type="ECO:0000259" key="15">
    <source>
        <dbReference type="Pfam" id="PF14721"/>
    </source>
</evidence>
<keyword evidence="5" id="KW-0053">Apoptosis</keyword>
<feature type="domain" description="FAD/NAD(P)-binding" evidence="14">
    <location>
        <begin position="139"/>
        <end position="464"/>
    </location>
</feature>
<evidence type="ECO:0000256" key="5">
    <source>
        <dbReference type="ARBA" id="ARBA00022703"/>
    </source>
</evidence>
<evidence type="ECO:0000256" key="6">
    <source>
        <dbReference type="ARBA" id="ARBA00022827"/>
    </source>
</evidence>
<dbReference type="Gene3D" id="3.50.50.60">
    <property type="entry name" value="FAD/NAD(P)-binding domain"/>
    <property type="match status" value="2"/>
</dbReference>
<evidence type="ECO:0000256" key="8">
    <source>
        <dbReference type="ARBA" id="ARBA00023002"/>
    </source>
</evidence>
<evidence type="ECO:0000256" key="9">
    <source>
        <dbReference type="ARBA" id="ARBA00023027"/>
    </source>
</evidence>
<dbReference type="InterPro" id="IPR023753">
    <property type="entry name" value="FAD/NAD-binding_dom"/>
</dbReference>
<dbReference type="InterPro" id="IPR036188">
    <property type="entry name" value="FAD/NAD-bd_sf"/>
</dbReference>
<feature type="region of interest" description="Disordered" evidence="12">
    <location>
        <begin position="84"/>
        <end position="108"/>
    </location>
</feature>
<dbReference type="AlphaFoldDB" id="A7M869"/>
<dbReference type="Gene3D" id="3.30.390.30">
    <property type="match status" value="1"/>
</dbReference>
<comment type="cofactor">
    <cofactor evidence="1">
        <name>FAD</name>
        <dbReference type="ChEBI" id="CHEBI:57692"/>
    </cofactor>
</comment>
<dbReference type="SUPFAM" id="SSF51905">
    <property type="entry name" value="FAD/NAD(P)-binding domain"/>
    <property type="match status" value="1"/>
</dbReference>
<dbReference type="GO" id="GO:0016174">
    <property type="term" value="F:NAD(P)H oxidase H2O2-forming activity"/>
    <property type="evidence" value="ECO:0007669"/>
    <property type="project" value="TreeGrafter"/>
</dbReference>
<evidence type="ECO:0000256" key="2">
    <source>
        <dbReference type="ARBA" id="ARBA00004173"/>
    </source>
</evidence>
<keyword evidence="4" id="KW-0285">Flavoprotein</keyword>
<evidence type="ECO:0000256" key="1">
    <source>
        <dbReference type="ARBA" id="ARBA00001974"/>
    </source>
</evidence>
<keyword evidence="8" id="KW-0560">Oxidoreductase</keyword>
<comment type="catalytic activity">
    <reaction evidence="11">
        <text>A + NADH + H(+) = AH2 + NAD(+)</text>
        <dbReference type="Rhea" id="RHEA:11356"/>
        <dbReference type="ChEBI" id="CHEBI:13193"/>
        <dbReference type="ChEBI" id="CHEBI:15378"/>
        <dbReference type="ChEBI" id="CHEBI:17499"/>
        <dbReference type="ChEBI" id="CHEBI:57540"/>
        <dbReference type="ChEBI" id="CHEBI:57945"/>
    </reaction>
</comment>
<dbReference type="SUPFAM" id="SSF55424">
    <property type="entry name" value="FAD/NAD-linked reductases, dimerisation (C-terminal) domain"/>
    <property type="match status" value="1"/>
</dbReference>
<evidence type="ECO:0000256" key="3">
    <source>
        <dbReference type="ARBA" id="ARBA00006442"/>
    </source>
</evidence>
<dbReference type="PRINTS" id="PR00411">
    <property type="entry name" value="PNDRDTASEI"/>
</dbReference>
<reference evidence="16" key="1">
    <citation type="submission" date="2006-08" db="EMBL/GenBank/DDBJ databases">
        <title>Molecular characterization and evolution of lipopolysaccharide-induced apoptotic pathways in sponges (Demospongiae, Porifera).</title>
        <authorList>
            <person name="Wiens M."/>
            <person name="Klein S."/>
            <person name="Wrede P."/>
            <person name="Brandt D."/>
            <person name="Mueller W.E.G."/>
        </authorList>
    </citation>
    <scope>NUCLEOTIDE SEQUENCE</scope>
</reference>
<proteinExistence type="evidence at transcript level"/>
<name>A7M869_SUBDO</name>
<comment type="similarity">
    <text evidence="3">Belongs to the FAD-dependent oxidoreductase family.</text>
</comment>
<comment type="subcellular location">
    <subcellularLocation>
        <location evidence="2">Mitochondrion</location>
    </subcellularLocation>
</comment>
<evidence type="ECO:0000256" key="12">
    <source>
        <dbReference type="SAM" id="MobiDB-lite"/>
    </source>
</evidence>
<feature type="transmembrane region" description="Helical" evidence="13">
    <location>
        <begin position="41"/>
        <end position="60"/>
    </location>
</feature>
<protein>
    <submittedName>
        <fullName evidence="16">Programmed cell death 8/apoptosis inducing factor</fullName>
    </submittedName>
</protein>
<keyword evidence="13" id="KW-0812">Transmembrane</keyword>
<dbReference type="InterPro" id="IPR016156">
    <property type="entry name" value="FAD/NAD-linked_Rdtase_dimer_sf"/>
</dbReference>
<evidence type="ECO:0000256" key="4">
    <source>
        <dbReference type="ARBA" id="ARBA00022630"/>
    </source>
</evidence>
<dbReference type="Pfam" id="PF07992">
    <property type="entry name" value="Pyr_redox_2"/>
    <property type="match status" value="1"/>
</dbReference>
<sequence length="590" mass="63365">MAANLWRSSFQAALRSSRSVRTGSLHGRRAASTASQGGGNLNLIIAAGVGVAGVTSFAMWRANRNQSKAVGIHSMNQEKVAGYQKTGATHPEAEAEKLISPPTVPDTPPATPIVSTEVMGEVPVKPTDVASLELPKHVQYVLIGAGTASFAAAKAIREKDPKAKVLIIGEEEYTPYSRPPLSKQLWLYEDHEATKELKFKASWSGGKLVDPFYKWNFCDPKELPDKEEGGVAVLTGTKAVGLNPGSKTIKLDNGLEVSYEKCLLATGGRPRNLPVFADGPSELKERVSVYRAIPDYLSLDKLASSVESILVVGGGFLGSELAVGLASRGKERGLSVTQMFPEGGNLGLVLPNNLCQWTTDKVRKEGVKVHPGTLISKATVEEGKVKVTLTNGDELQADHVVVAVGLQPNTQLATSAKLETDPEFGGFRVNAELQACSDVWVAGDSSCFFDPHLGRRRVEHHDHANVSGRLAGENMTGEHKRFTHQSMFWSDVGPEVGFEATGLVNSKLPTVGIWARKTSEESELPVDDFSKGVVFYLNSSSGRIVGVLTWNAFGKMDLAKQIIADEKTDGDIGDLAAKFDIHPKDSQPSS</sequence>
<feature type="domain" description="Mitochondrial apoptosis-inducing factor C-terminal" evidence="15">
    <location>
        <begin position="523"/>
        <end position="564"/>
    </location>
</feature>
<dbReference type="Pfam" id="PF14721">
    <property type="entry name" value="AIF_C"/>
    <property type="match status" value="2"/>
</dbReference>
<evidence type="ECO:0000256" key="10">
    <source>
        <dbReference type="ARBA" id="ARBA00023128"/>
    </source>
</evidence>
<keyword evidence="9" id="KW-0520">NAD</keyword>
<keyword evidence="6" id="KW-0274">FAD</keyword>
<gene>
    <name evidence="16" type="primary">pcd8</name>
</gene>
<dbReference type="PANTHER" id="PTHR43557">
    <property type="entry name" value="APOPTOSIS-INDUCING FACTOR 1"/>
    <property type="match status" value="1"/>
</dbReference>
<dbReference type="InterPro" id="IPR029324">
    <property type="entry name" value="AIF_C"/>
</dbReference>
<dbReference type="SMART" id="SM01353">
    <property type="entry name" value="AIF_C"/>
    <property type="match status" value="1"/>
</dbReference>